<feature type="transmembrane region" description="Helical" evidence="8">
    <location>
        <begin position="161"/>
        <end position="181"/>
    </location>
</feature>
<organism evidence="9 10">
    <name type="scientific">Sinanaerobacter chloroacetimidivorans</name>
    <dbReference type="NCBI Taxonomy" id="2818044"/>
    <lineage>
        <taxon>Bacteria</taxon>
        <taxon>Bacillati</taxon>
        <taxon>Bacillota</taxon>
        <taxon>Clostridia</taxon>
        <taxon>Peptostreptococcales</taxon>
        <taxon>Anaerovoracaceae</taxon>
        <taxon>Sinanaerobacter</taxon>
    </lineage>
</organism>
<feature type="transmembrane region" description="Helical" evidence="8">
    <location>
        <begin position="459"/>
        <end position="482"/>
    </location>
</feature>
<feature type="transmembrane region" description="Helical" evidence="8">
    <location>
        <begin position="72"/>
        <end position="98"/>
    </location>
</feature>
<keyword evidence="5 8" id="KW-1133">Transmembrane helix</keyword>
<dbReference type="Pfam" id="PF00474">
    <property type="entry name" value="SSF"/>
    <property type="match status" value="1"/>
</dbReference>
<evidence type="ECO:0000256" key="5">
    <source>
        <dbReference type="ARBA" id="ARBA00022989"/>
    </source>
</evidence>
<dbReference type="Gene3D" id="1.20.1730.10">
    <property type="entry name" value="Sodium/glucose cotransporter"/>
    <property type="match status" value="1"/>
</dbReference>
<dbReference type="InterPro" id="IPR001734">
    <property type="entry name" value="Na/solute_symporter"/>
</dbReference>
<feature type="transmembrane region" description="Helical" evidence="8">
    <location>
        <begin position="188"/>
        <end position="206"/>
    </location>
</feature>
<keyword evidence="10" id="KW-1185">Reference proteome</keyword>
<evidence type="ECO:0000313" key="10">
    <source>
        <dbReference type="Proteomes" id="UP000675664"/>
    </source>
</evidence>
<keyword evidence="6 8" id="KW-0472">Membrane</keyword>
<feature type="transmembrane region" description="Helical" evidence="8">
    <location>
        <begin position="125"/>
        <end position="149"/>
    </location>
</feature>
<comment type="caution">
    <text evidence="9">The sequence shown here is derived from an EMBL/GenBank/DDBJ whole genome shotgun (WGS) entry which is preliminary data.</text>
</comment>
<dbReference type="EMBL" id="JAGSND010000002">
    <property type="protein sequence ID" value="MBR0597220.1"/>
    <property type="molecule type" value="Genomic_DNA"/>
</dbReference>
<feature type="transmembrane region" description="Helical" evidence="8">
    <location>
        <begin position="433"/>
        <end position="453"/>
    </location>
</feature>
<evidence type="ECO:0000256" key="2">
    <source>
        <dbReference type="ARBA" id="ARBA00006434"/>
    </source>
</evidence>
<feature type="transmembrane region" description="Helical" evidence="8">
    <location>
        <begin position="378"/>
        <end position="397"/>
    </location>
</feature>
<reference evidence="9" key="2">
    <citation type="submission" date="2021-04" db="EMBL/GenBank/DDBJ databases">
        <authorList>
            <person name="Liu J."/>
        </authorList>
    </citation>
    <scope>NUCLEOTIDE SEQUENCE</scope>
    <source>
        <strain evidence="9">BAD-6</strain>
    </source>
</reference>
<dbReference type="InterPro" id="IPR038377">
    <property type="entry name" value="Na/Glc_symporter_sf"/>
</dbReference>
<feature type="transmembrane region" description="Helical" evidence="8">
    <location>
        <begin position="239"/>
        <end position="256"/>
    </location>
</feature>
<keyword evidence="4 8" id="KW-0812">Transmembrane</keyword>
<dbReference type="GO" id="GO:0015204">
    <property type="term" value="F:urea transmembrane transporter activity"/>
    <property type="evidence" value="ECO:0007669"/>
    <property type="project" value="InterPro"/>
</dbReference>
<keyword evidence="3" id="KW-0813">Transport</keyword>
<comment type="subcellular location">
    <subcellularLocation>
        <location evidence="1">Membrane</location>
        <topology evidence="1">Multi-pass membrane protein</topology>
    </subcellularLocation>
</comment>
<reference evidence="9" key="1">
    <citation type="submission" date="2021-04" db="EMBL/GenBank/DDBJ databases">
        <title>Sinoanaerobacter chloroacetimidivorans sp. nov., an obligate anaerobic bacterium isolated from anaerobic sludge.</title>
        <authorList>
            <person name="Bao Y."/>
        </authorList>
    </citation>
    <scope>NUCLEOTIDE SEQUENCE</scope>
    <source>
        <strain evidence="9">BAD-6</strain>
    </source>
</reference>
<dbReference type="InterPro" id="IPR031155">
    <property type="entry name" value="DUR"/>
</dbReference>
<evidence type="ECO:0000256" key="6">
    <source>
        <dbReference type="ARBA" id="ARBA00023136"/>
    </source>
</evidence>
<proteinExistence type="inferred from homology"/>
<evidence type="ECO:0000256" key="8">
    <source>
        <dbReference type="SAM" id="Phobius"/>
    </source>
</evidence>
<sequence>MSNSFGYFLILAYSAILLILVLGIKNRYRHEKETILTYILAGKEIPAWLLTTSVFSAWIWVTTIIGSAEATVLYGLTGAVGYSVGASVSFLVFIMIILTMQRMMPESTSFLEFVGERYSKTVKDLYYIFAILTTVYVAIEQAAGISFVLNGFFDTSYKKVAFLSVFIAIVYVVLTGMRGVLYNEFISFFFITVGFVIFVMTAFQNFSFTEMKEGLLNAQNNPLNANYNPDVLNLASLTGLRYSVMAVVIAFGQILFDPAYYIKASLAKNQREAKKAFLLGGIILWCPVGIVSAVTLGFLSIAKEIDFSDSLNISADIPTKLITQFLGEPMALWFSFFIICIGITTILHYLIGIQAIFTIDFYKNKIKPEAAEKDKIKFGKVIVILVGTFCGLIAISLEDISLLTIDMFCGVFFAAPCGALFAAIISKKEFKNLPVLSIFLGLCTGFYVWVFFIEDHNWAWFWGTMASFFIPMIFLFLCSFLIKNEYNFTRMRFWRP</sequence>
<evidence type="ECO:0000256" key="1">
    <source>
        <dbReference type="ARBA" id="ARBA00004141"/>
    </source>
</evidence>
<feature type="transmembrane region" description="Helical" evidence="8">
    <location>
        <begin position="403"/>
        <end position="426"/>
    </location>
</feature>
<dbReference type="GO" id="GO:0005886">
    <property type="term" value="C:plasma membrane"/>
    <property type="evidence" value="ECO:0007669"/>
    <property type="project" value="TreeGrafter"/>
</dbReference>
<dbReference type="AlphaFoldDB" id="A0A8J8B2G1"/>
<evidence type="ECO:0000256" key="3">
    <source>
        <dbReference type="ARBA" id="ARBA00022448"/>
    </source>
</evidence>
<dbReference type="RefSeq" id="WP_227017347.1">
    <property type="nucleotide sequence ID" value="NZ_JAGSND010000002.1"/>
</dbReference>
<feature type="transmembrane region" description="Helical" evidence="8">
    <location>
        <begin position="6"/>
        <end position="24"/>
    </location>
</feature>
<evidence type="ECO:0000256" key="7">
    <source>
        <dbReference type="RuleBase" id="RU362091"/>
    </source>
</evidence>
<feature type="transmembrane region" description="Helical" evidence="8">
    <location>
        <begin position="277"/>
        <end position="302"/>
    </location>
</feature>
<dbReference type="PANTHER" id="PTHR46154">
    <property type="match status" value="1"/>
</dbReference>
<evidence type="ECO:0008006" key="11">
    <source>
        <dbReference type="Google" id="ProtNLM"/>
    </source>
</evidence>
<evidence type="ECO:0000256" key="4">
    <source>
        <dbReference type="ARBA" id="ARBA00022692"/>
    </source>
</evidence>
<name>A0A8J8B2G1_9FIRM</name>
<evidence type="ECO:0000313" key="9">
    <source>
        <dbReference type="EMBL" id="MBR0597220.1"/>
    </source>
</evidence>
<feature type="transmembrane region" description="Helical" evidence="8">
    <location>
        <begin position="45"/>
        <end position="66"/>
    </location>
</feature>
<dbReference type="Proteomes" id="UP000675664">
    <property type="component" value="Unassembled WGS sequence"/>
</dbReference>
<dbReference type="PROSITE" id="PS50283">
    <property type="entry name" value="NA_SOLUT_SYMP_3"/>
    <property type="match status" value="1"/>
</dbReference>
<protein>
    <recommendedName>
        <fullName evidence="11">Na+/proline symporter</fullName>
    </recommendedName>
</protein>
<feature type="transmembrane region" description="Helical" evidence="8">
    <location>
        <begin position="331"/>
        <end position="357"/>
    </location>
</feature>
<dbReference type="PANTHER" id="PTHR46154:SF4">
    <property type="entry name" value="UREA ACTIVE TRANSPORTER"/>
    <property type="match status" value="1"/>
</dbReference>
<accession>A0A8J8B2G1</accession>
<comment type="similarity">
    <text evidence="2 7">Belongs to the sodium:solute symporter (SSF) (TC 2.A.21) family.</text>
</comment>
<gene>
    <name evidence="9" type="ORF">KCX82_05005</name>
</gene>